<comment type="subcellular location">
    <subcellularLocation>
        <location evidence="1 10">Cell membrane</location>
        <topology evidence="1 10">Multi-pass membrane protein</topology>
    </subcellularLocation>
</comment>
<evidence type="ECO:0000256" key="1">
    <source>
        <dbReference type="ARBA" id="ARBA00004651"/>
    </source>
</evidence>
<dbReference type="AlphaFoldDB" id="A0AAW1IYT0"/>
<evidence type="ECO:0000256" key="8">
    <source>
        <dbReference type="ARBA" id="ARBA00023170"/>
    </source>
</evidence>
<keyword evidence="9 10" id="KW-0807">Transducer</keyword>
<evidence type="ECO:0000256" key="9">
    <source>
        <dbReference type="ARBA" id="ARBA00023224"/>
    </source>
</evidence>
<keyword evidence="2" id="KW-1003">Cell membrane</keyword>
<accession>A0AAW1IYT0</accession>
<reference evidence="11 12" key="1">
    <citation type="journal article" date="2024" name="BMC Genomics">
        <title>De novo assembly and annotation of Popillia japonica's genome with initial clues to its potential as an invasive pest.</title>
        <authorList>
            <person name="Cucini C."/>
            <person name="Boschi S."/>
            <person name="Funari R."/>
            <person name="Cardaioli E."/>
            <person name="Iannotti N."/>
            <person name="Marturano G."/>
            <person name="Paoli F."/>
            <person name="Bruttini M."/>
            <person name="Carapelli A."/>
            <person name="Frati F."/>
            <person name="Nardi F."/>
        </authorList>
    </citation>
    <scope>NUCLEOTIDE SEQUENCE [LARGE SCALE GENOMIC DNA]</scope>
    <source>
        <strain evidence="11">DMR45628</strain>
    </source>
</reference>
<feature type="transmembrane region" description="Helical" evidence="10">
    <location>
        <begin position="139"/>
        <end position="158"/>
    </location>
</feature>
<evidence type="ECO:0000256" key="4">
    <source>
        <dbReference type="ARBA" id="ARBA00022692"/>
    </source>
</evidence>
<keyword evidence="7 10" id="KW-0472">Membrane</keyword>
<gene>
    <name evidence="11" type="ORF">QE152_g32678</name>
</gene>
<dbReference type="InterPro" id="IPR004117">
    <property type="entry name" value="7tm6_olfct_rcpt"/>
</dbReference>
<comment type="caution">
    <text evidence="11">The sequence shown here is derived from an EMBL/GenBank/DDBJ whole genome shotgun (WGS) entry which is preliminary data.</text>
</comment>
<dbReference type="GO" id="GO:0005549">
    <property type="term" value="F:odorant binding"/>
    <property type="evidence" value="ECO:0007669"/>
    <property type="project" value="InterPro"/>
</dbReference>
<dbReference type="Pfam" id="PF02949">
    <property type="entry name" value="7tm_6"/>
    <property type="match status" value="1"/>
</dbReference>
<dbReference type="EMBL" id="JASPKY010000486">
    <property type="protein sequence ID" value="KAK9695286.1"/>
    <property type="molecule type" value="Genomic_DNA"/>
</dbReference>
<evidence type="ECO:0000313" key="12">
    <source>
        <dbReference type="Proteomes" id="UP001458880"/>
    </source>
</evidence>
<comment type="caution">
    <text evidence="10">Lacks conserved residue(s) required for the propagation of feature annotation.</text>
</comment>
<name>A0AAW1IYT0_POPJA</name>
<evidence type="ECO:0000256" key="5">
    <source>
        <dbReference type="ARBA" id="ARBA00022725"/>
    </source>
</evidence>
<dbReference type="GO" id="GO:0005886">
    <property type="term" value="C:plasma membrane"/>
    <property type="evidence" value="ECO:0007669"/>
    <property type="project" value="UniProtKB-SubCell"/>
</dbReference>
<dbReference type="GO" id="GO:0004984">
    <property type="term" value="F:olfactory receptor activity"/>
    <property type="evidence" value="ECO:0007669"/>
    <property type="project" value="InterPro"/>
</dbReference>
<keyword evidence="5 10" id="KW-0552">Olfaction</keyword>
<dbReference type="PANTHER" id="PTHR21137:SF35">
    <property type="entry name" value="ODORANT RECEPTOR 19A-RELATED"/>
    <property type="match status" value="1"/>
</dbReference>
<keyword evidence="3 10" id="KW-0716">Sensory transduction</keyword>
<evidence type="ECO:0000256" key="10">
    <source>
        <dbReference type="RuleBase" id="RU351113"/>
    </source>
</evidence>
<keyword evidence="8 10" id="KW-0675">Receptor</keyword>
<evidence type="ECO:0000256" key="6">
    <source>
        <dbReference type="ARBA" id="ARBA00022989"/>
    </source>
</evidence>
<proteinExistence type="inferred from homology"/>
<evidence type="ECO:0000256" key="7">
    <source>
        <dbReference type="ARBA" id="ARBA00023136"/>
    </source>
</evidence>
<keyword evidence="4 10" id="KW-0812">Transmembrane</keyword>
<keyword evidence="12" id="KW-1185">Reference proteome</keyword>
<organism evidence="11 12">
    <name type="scientific">Popillia japonica</name>
    <name type="common">Japanese beetle</name>
    <dbReference type="NCBI Taxonomy" id="7064"/>
    <lineage>
        <taxon>Eukaryota</taxon>
        <taxon>Metazoa</taxon>
        <taxon>Ecdysozoa</taxon>
        <taxon>Arthropoda</taxon>
        <taxon>Hexapoda</taxon>
        <taxon>Insecta</taxon>
        <taxon>Pterygota</taxon>
        <taxon>Neoptera</taxon>
        <taxon>Endopterygota</taxon>
        <taxon>Coleoptera</taxon>
        <taxon>Polyphaga</taxon>
        <taxon>Scarabaeiformia</taxon>
        <taxon>Scarabaeidae</taxon>
        <taxon>Rutelinae</taxon>
        <taxon>Popillia</taxon>
    </lineage>
</organism>
<keyword evidence="6 10" id="KW-1133">Transmembrane helix</keyword>
<dbReference type="PANTHER" id="PTHR21137">
    <property type="entry name" value="ODORANT RECEPTOR"/>
    <property type="match status" value="1"/>
</dbReference>
<evidence type="ECO:0000313" key="11">
    <source>
        <dbReference type="EMBL" id="KAK9695286.1"/>
    </source>
</evidence>
<evidence type="ECO:0000256" key="2">
    <source>
        <dbReference type="ARBA" id="ARBA00022475"/>
    </source>
</evidence>
<evidence type="ECO:0000256" key="3">
    <source>
        <dbReference type="ARBA" id="ARBA00022606"/>
    </source>
</evidence>
<comment type="similarity">
    <text evidence="10">Belongs to the insect chemoreceptor superfamily. Heteromeric odorant receptor channel (TC 1.A.69) family.</text>
</comment>
<dbReference type="Proteomes" id="UP001458880">
    <property type="component" value="Unassembled WGS sequence"/>
</dbReference>
<sequence length="388" mass="44691">MPLRKSTLQKLSIEFSKDMYQDGVKRCILPGKILLQGCCVWPDNDSLIYKSAGWFVFWNLFVMESCHAAYVCKYLTDISEAVGAGATVTTTMEGVVRLYIMLQKRTILHTILVKIWKNFWSVNVINPYQREKMENRAKIALILTTSFLASATISNSQISGVPFIKNRGMILRSIFPFDGYKIYNYELTYVWQFSCDWFILFMINAFDYFFIALVTICSVQFVIVQEVIRSILTEESRGHREMIFGERGKTMDDREMLKECLEQHKLIIGICNELEESFNITTLIQFFVSTSAFCAASLILKVDSTQFLKMVMYAAAHLSQLLYYCYAGSVLSYESGRVADAIYECNWHLSYDYDFRRALVLMIQRSQRVQCLTAAGITELGFASFLKV</sequence>
<protein>
    <recommendedName>
        <fullName evidence="10">Odorant receptor</fullName>
    </recommendedName>
</protein>
<feature type="transmembrane region" description="Helical" evidence="10">
    <location>
        <begin position="197"/>
        <end position="223"/>
    </location>
</feature>
<dbReference type="GO" id="GO:0007165">
    <property type="term" value="P:signal transduction"/>
    <property type="evidence" value="ECO:0007669"/>
    <property type="project" value="UniProtKB-KW"/>
</dbReference>